<sequence>MLGAMSEEFVEYAGRSEPKERWLKALPLIVAGVLGVPPLCAAIWFSWQIAQTTKYLFDLGTSGGEAAGMVLLSLSGAFCLIFYLAFLFIGTRRRTWKWRLWWSVATLLAAGALPLWWLFSGFFADV</sequence>
<keyword evidence="1" id="KW-0472">Membrane</keyword>
<protein>
    <submittedName>
        <fullName evidence="2">Uncharacterized protein</fullName>
    </submittedName>
</protein>
<dbReference type="EMBL" id="FXZA01000012">
    <property type="protein sequence ID" value="SMX85193.1"/>
    <property type="molecule type" value="Genomic_DNA"/>
</dbReference>
<reference evidence="2 3" key="1">
    <citation type="submission" date="2017-03" db="EMBL/GenBank/DDBJ databases">
        <authorList>
            <person name="Afonso C.L."/>
            <person name="Miller P.J."/>
            <person name="Scott M.A."/>
            <person name="Spackman E."/>
            <person name="Goraichik I."/>
            <person name="Dimitrov K.M."/>
            <person name="Suarez D.L."/>
            <person name="Swayne D.E."/>
        </authorList>
    </citation>
    <scope>NUCLEOTIDE SEQUENCE [LARGE SCALE GENOMIC DNA]</scope>
    <source>
        <strain evidence="2 3">Mu101</strain>
    </source>
</reference>
<feature type="transmembrane region" description="Helical" evidence="1">
    <location>
        <begin position="100"/>
        <end position="119"/>
    </location>
</feature>
<gene>
    <name evidence="2" type="ORF">BLIN101_02171</name>
</gene>
<dbReference type="AlphaFoldDB" id="A0A2H1JCP7"/>
<proteinExistence type="predicted"/>
<dbReference type="Proteomes" id="UP000234498">
    <property type="component" value="Unassembled WGS sequence"/>
</dbReference>
<evidence type="ECO:0000256" key="1">
    <source>
        <dbReference type="SAM" id="Phobius"/>
    </source>
</evidence>
<evidence type="ECO:0000313" key="2">
    <source>
        <dbReference type="EMBL" id="SMX85193.1"/>
    </source>
</evidence>
<feature type="transmembrane region" description="Helical" evidence="1">
    <location>
        <begin position="67"/>
        <end position="88"/>
    </location>
</feature>
<accession>A0A2H1JCP7</accession>
<keyword evidence="1" id="KW-0812">Transmembrane</keyword>
<feature type="transmembrane region" description="Helical" evidence="1">
    <location>
        <begin position="25"/>
        <end position="47"/>
    </location>
</feature>
<evidence type="ECO:0000313" key="3">
    <source>
        <dbReference type="Proteomes" id="UP000234498"/>
    </source>
</evidence>
<keyword evidence="1" id="KW-1133">Transmembrane helix</keyword>
<organism evidence="2 3">
    <name type="scientific">Brevibacterium linens</name>
    <dbReference type="NCBI Taxonomy" id="1703"/>
    <lineage>
        <taxon>Bacteria</taxon>
        <taxon>Bacillati</taxon>
        <taxon>Actinomycetota</taxon>
        <taxon>Actinomycetes</taxon>
        <taxon>Micrococcales</taxon>
        <taxon>Brevibacteriaceae</taxon>
        <taxon>Brevibacterium</taxon>
    </lineage>
</organism>
<name>A0A2H1JCP7_BRELN</name>